<accession>A0A0A7I9V1</accession>
<dbReference type="AlphaFoldDB" id="A0A0A7I9V1"/>
<dbReference type="HOGENOM" id="CLU_023499_2_0_11"/>
<dbReference type="OrthoDB" id="9808041at2"/>
<name>A0A0A7I9V1_9BIFI</name>
<dbReference type="Proteomes" id="UP000030636">
    <property type="component" value="Chromosome"/>
</dbReference>
<dbReference type="SUPFAM" id="SSF55083">
    <property type="entry name" value="6-hydroxymethyl-7,8-dihydropterin pyrophosphokinase, HPPK"/>
    <property type="match status" value="1"/>
</dbReference>
<keyword evidence="2" id="KW-1185">Reference proteome</keyword>
<dbReference type="InterPro" id="IPR035907">
    <property type="entry name" value="Hppk_sf"/>
</dbReference>
<dbReference type="EMBL" id="CP007457">
    <property type="protein sequence ID" value="AIZ15980.1"/>
    <property type="molecule type" value="Genomic_DNA"/>
</dbReference>
<evidence type="ECO:0000313" key="2">
    <source>
        <dbReference type="Proteomes" id="UP000030636"/>
    </source>
</evidence>
<dbReference type="RefSeq" id="WP_052177243.1">
    <property type="nucleotide sequence ID" value="NZ_CP007457.1"/>
</dbReference>
<protein>
    <submittedName>
        <fullName evidence="1">Diguanylate cyclase</fullName>
    </submittedName>
</protein>
<evidence type="ECO:0000313" key="1">
    <source>
        <dbReference type="EMBL" id="AIZ15980.1"/>
    </source>
</evidence>
<proteinExistence type="predicted"/>
<reference evidence="1 2" key="1">
    <citation type="journal article" date="2015" name="Genome Announc.">
        <title>Bifidobacterium pseudolongum Strain PV8-2, Isolated from a Stool Sample of an Anemic Kenyan Infant.</title>
        <authorList>
            <person name="Vazquez-Gutierrez P."/>
            <person name="Lacroix C."/>
            <person name="Chassard C."/>
            <person name="Klumpp J."/>
            <person name="Stevens M.J."/>
            <person name="Jans C."/>
        </authorList>
    </citation>
    <scope>NUCLEOTIDE SEQUENCE [LARGE SCALE GENOMIC DNA]</scope>
    <source>
        <strain evidence="1 2">PV8-2</strain>
    </source>
</reference>
<dbReference type="STRING" id="1447715.AH67_02775"/>
<dbReference type="KEGG" id="bpsp:AH67_02775"/>
<gene>
    <name evidence="1" type="ORF">AH67_02775</name>
</gene>
<organism evidence="1 2">
    <name type="scientific">Bifidobacterium pseudolongum PV8-2</name>
    <dbReference type="NCBI Taxonomy" id="1447715"/>
    <lineage>
        <taxon>Bacteria</taxon>
        <taxon>Bacillati</taxon>
        <taxon>Actinomycetota</taxon>
        <taxon>Actinomycetes</taxon>
        <taxon>Bifidobacteriales</taxon>
        <taxon>Bifidobacteriaceae</taxon>
        <taxon>Bifidobacterium</taxon>
    </lineage>
</organism>
<sequence>METNSVALRGVRVEHARVVQMPGERAVHVDVCCAQPQRSAPVDELLGAVVACVQQESGEPAARIAHAVAVRMAQLTESADVQVTLRVAGDGETPAYVGVEWNVHVTDTDVQPADDATLPVRTASHAAVISLESRVPNAADVFRTMIVALDGIPGNQVEGISPLYAVTHADGSAGRSAVVALQTTMSAAQLERALTALHAAHEGAVTCHIVQMSGIGDEERAALDTGDAQHRASVLAPWMDMDPQATLQGDPLAFLLASAPDAPFVGMESDHWIIGGE</sequence>